<dbReference type="Ensembl" id="ENSLACT00000009722.1">
    <property type="protein sequence ID" value="ENSLACP00000009648.1"/>
    <property type="gene ID" value="ENSLACG00000008507.1"/>
</dbReference>
<dbReference type="CDD" id="cd00155">
    <property type="entry name" value="RasGEF"/>
    <property type="match status" value="1"/>
</dbReference>
<accession>H3AJ27</accession>
<dbReference type="PROSITE" id="PS50200">
    <property type="entry name" value="RA"/>
    <property type="match status" value="1"/>
</dbReference>
<dbReference type="GO" id="GO:0005886">
    <property type="term" value="C:plasma membrane"/>
    <property type="evidence" value="ECO:0007669"/>
    <property type="project" value="TreeGrafter"/>
</dbReference>
<organism evidence="7 8">
    <name type="scientific">Latimeria chalumnae</name>
    <name type="common">Coelacanth</name>
    <dbReference type="NCBI Taxonomy" id="7897"/>
    <lineage>
        <taxon>Eukaryota</taxon>
        <taxon>Metazoa</taxon>
        <taxon>Chordata</taxon>
        <taxon>Craniata</taxon>
        <taxon>Vertebrata</taxon>
        <taxon>Euteleostomi</taxon>
        <taxon>Coelacanthiformes</taxon>
        <taxon>Coelacanthidae</taxon>
        <taxon>Latimeria</taxon>
    </lineage>
</organism>
<feature type="domain" description="N-terminal Ras-GEF" evidence="6">
    <location>
        <begin position="1"/>
        <end position="77"/>
    </location>
</feature>
<dbReference type="InterPro" id="IPR036964">
    <property type="entry name" value="RASGEF_cat_dom_sf"/>
</dbReference>
<feature type="region of interest" description="Disordered" evidence="3">
    <location>
        <begin position="1"/>
        <end position="22"/>
    </location>
</feature>
<gene>
    <name evidence="7" type="primary">LOC102354527</name>
</gene>
<dbReference type="CDD" id="cd17211">
    <property type="entry name" value="RA_RGL2"/>
    <property type="match status" value="1"/>
</dbReference>
<feature type="domain" description="Ras-associating" evidence="5">
    <location>
        <begin position="546"/>
        <end position="634"/>
    </location>
</feature>
<dbReference type="GO" id="GO:0005085">
    <property type="term" value="F:guanyl-nucleotide exchange factor activity"/>
    <property type="evidence" value="ECO:0007669"/>
    <property type="project" value="UniProtKB-KW"/>
</dbReference>
<dbReference type="EMBL" id="AFYH01115919">
    <property type="status" value="NOT_ANNOTATED_CDS"/>
    <property type="molecule type" value="Genomic_DNA"/>
</dbReference>
<sequence length="665" mass="74650">MAQRSSEEVSETPSGRGRTQLKSAASSVFSTWLEHYPEDFQEFPDLPLLERLATYLKQESPGSESERHLLSLLQQLQEKPENRTDKELDGIPESPSDTADRDAPKEDSLDILVFMAENVASQLTMLEAELFLKVVPYHCLGSIWSQRDKKGKEKLCPTIRATVRQFNKLTNVVISSCLSNTWMKPQQRARIFEKWIRVAEECRALKNFSSLYAIVSALQSNAVHRLKKTWEETSREMLQKYEDLSEIFSEKDNYSQSRELLIQEGTAKFASNLYPKKQHKRPKDQKPANVVQGVVPYLGTFLKDLVMLDTAVKDHMEVSDIPEKKKKKEFEIIAQIMLLQSACRNYAFQKEEAFLHWFNSIATLSEADSHRLSCEIETVADPGTPTRPIKPTLIITHCAERYLRLHNKMLSQLQCKFPSLLSSIASPAAGFISWDKPNSPKSNPEGSFDFSPPTSADCQLKPINPLLSRLTKVPESTVDPYHCKSPSVSSLDTAVLGSPSHTPSSPAVMLSPQTASVKTHRRSASCGSTFPANSATPPSALQSESECRIIRVRMDIENGTMYKSILVTSQDKTPAVIGKALEKHNQAVQAASNYDLVQILSEGKDPELTIPSTANVFYAMNSSSSDFILRRKGIPCSPRMRHKNETSSTFPKIRMKGFHFAKALF</sequence>
<dbReference type="Gene3D" id="1.20.870.10">
    <property type="entry name" value="Son of sevenless (SoS) protein Chain: S domain 1"/>
    <property type="match status" value="1"/>
</dbReference>
<evidence type="ECO:0000256" key="3">
    <source>
        <dbReference type="SAM" id="MobiDB-lite"/>
    </source>
</evidence>
<evidence type="ECO:0000256" key="1">
    <source>
        <dbReference type="ARBA" id="ARBA00022658"/>
    </source>
</evidence>
<reference evidence="7" key="2">
    <citation type="submission" date="2025-08" db="UniProtKB">
        <authorList>
            <consortium name="Ensembl"/>
        </authorList>
    </citation>
    <scope>IDENTIFICATION</scope>
</reference>
<dbReference type="SMART" id="SM00314">
    <property type="entry name" value="RA"/>
    <property type="match status" value="1"/>
</dbReference>
<dbReference type="HOGENOM" id="CLU_010252_0_2_1"/>
<dbReference type="PROSITE" id="PS50009">
    <property type="entry name" value="RASGEF_CAT"/>
    <property type="match status" value="1"/>
</dbReference>
<dbReference type="Pfam" id="PF00617">
    <property type="entry name" value="RasGEF"/>
    <property type="match status" value="1"/>
</dbReference>
<dbReference type="Pfam" id="PF00788">
    <property type="entry name" value="RA"/>
    <property type="match status" value="1"/>
</dbReference>
<evidence type="ECO:0000259" key="4">
    <source>
        <dbReference type="PROSITE" id="PS50009"/>
    </source>
</evidence>
<feature type="compositionally biased region" description="Polar residues" evidence="3">
    <location>
        <begin position="525"/>
        <end position="543"/>
    </location>
</feature>
<dbReference type="InterPro" id="IPR000651">
    <property type="entry name" value="Ras-like_Gua-exchang_fac_N"/>
</dbReference>
<dbReference type="EMBL" id="AFYH01115920">
    <property type="status" value="NOT_ANNOTATED_CDS"/>
    <property type="molecule type" value="Genomic_DNA"/>
</dbReference>
<dbReference type="PROSITE" id="PS50212">
    <property type="entry name" value="RASGEF_NTER"/>
    <property type="match status" value="1"/>
</dbReference>
<reference evidence="8" key="1">
    <citation type="submission" date="2011-08" db="EMBL/GenBank/DDBJ databases">
        <title>The draft genome of Latimeria chalumnae.</title>
        <authorList>
            <person name="Di Palma F."/>
            <person name="Alfoldi J."/>
            <person name="Johnson J."/>
            <person name="Berlin A."/>
            <person name="Gnerre S."/>
            <person name="Jaffe D."/>
            <person name="MacCallum I."/>
            <person name="Young S."/>
            <person name="Walker B.J."/>
            <person name="Lander E."/>
            <person name="Lindblad-Toh K."/>
        </authorList>
    </citation>
    <scope>NUCLEOTIDE SEQUENCE [LARGE SCALE GENOMIC DNA]</scope>
    <source>
        <strain evidence="8">Wild caught</strain>
    </source>
</reference>
<dbReference type="InterPro" id="IPR029071">
    <property type="entry name" value="Ubiquitin-like_domsf"/>
</dbReference>
<dbReference type="SUPFAM" id="SSF54236">
    <property type="entry name" value="Ubiquitin-like"/>
    <property type="match status" value="1"/>
</dbReference>
<evidence type="ECO:0000259" key="6">
    <source>
        <dbReference type="PROSITE" id="PS50212"/>
    </source>
</evidence>
<evidence type="ECO:0000256" key="2">
    <source>
        <dbReference type="PROSITE-ProRule" id="PRU00168"/>
    </source>
</evidence>
<dbReference type="AlphaFoldDB" id="H3AJ27"/>
<dbReference type="GeneTree" id="ENSGT00940000153181"/>
<feature type="compositionally biased region" description="Basic and acidic residues" evidence="3">
    <location>
        <begin position="78"/>
        <end position="89"/>
    </location>
</feature>
<dbReference type="STRING" id="7897.ENSLACP00000009648"/>
<feature type="region of interest" description="Disordered" evidence="3">
    <location>
        <begin position="524"/>
        <end position="543"/>
    </location>
</feature>
<protein>
    <submittedName>
        <fullName evidence="7">Ral guanine nucleotide dissociation stimulator like 2</fullName>
    </submittedName>
</protein>
<dbReference type="Bgee" id="ENSLACG00000008507">
    <property type="expression patterns" value="Expressed in muscle tissue and 5 other cell types or tissues"/>
</dbReference>
<dbReference type="Gene3D" id="1.10.840.10">
    <property type="entry name" value="Ras guanine-nucleotide exchange factors catalytic domain"/>
    <property type="match status" value="1"/>
</dbReference>
<dbReference type="SMART" id="SM00147">
    <property type="entry name" value="RasGEF"/>
    <property type="match status" value="1"/>
</dbReference>
<dbReference type="GO" id="GO:0007265">
    <property type="term" value="P:Ras protein signal transduction"/>
    <property type="evidence" value="ECO:0007669"/>
    <property type="project" value="TreeGrafter"/>
</dbReference>
<dbReference type="InterPro" id="IPR001895">
    <property type="entry name" value="RASGEF_cat_dom"/>
</dbReference>
<reference evidence="7" key="3">
    <citation type="submission" date="2025-09" db="UniProtKB">
        <authorList>
            <consortium name="Ensembl"/>
        </authorList>
    </citation>
    <scope>IDENTIFICATION</scope>
</reference>
<feature type="domain" description="Ras-GEF" evidence="4">
    <location>
        <begin position="115"/>
        <end position="379"/>
    </location>
</feature>
<dbReference type="PANTHER" id="PTHR23113">
    <property type="entry name" value="GUANINE NUCLEOTIDE EXCHANGE FACTOR"/>
    <property type="match status" value="1"/>
</dbReference>
<keyword evidence="8" id="KW-1185">Reference proteome</keyword>
<feature type="region of interest" description="Disordered" evidence="3">
    <location>
        <begin position="435"/>
        <end position="454"/>
    </location>
</feature>
<dbReference type="OMA" id="IQQWLRG"/>
<dbReference type="Proteomes" id="UP000008672">
    <property type="component" value="Unassembled WGS sequence"/>
</dbReference>
<dbReference type="InterPro" id="IPR000159">
    <property type="entry name" value="RA_dom"/>
</dbReference>
<name>H3AJ27_LATCH</name>
<keyword evidence="1 2" id="KW-0344">Guanine-nucleotide releasing factor</keyword>
<dbReference type="InterPro" id="IPR008937">
    <property type="entry name" value="Ras-like_GEF"/>
</dbReference>
<dbReference type="eggNOG" id="KOG3629">
    <property type="taxonomic scope" value="Eukaryota"/>
</dbReference>
<dbReference type="InParanoid" id="H3AJ27"/>
<evidence type="ECO:0000313" key="7">
    <source>
        <dbReference type="Ensembl" id="ENSLACP00000009648.1"/>
    </source>
</evidence>
<dbReference type="EMBL" id="AFYH01115921">
    <property type="status" value="NOT_ANNOTATED_CDS"/>
    <property type="molecule type" value="Genomic_DNA"/>
</dbReference>
<evidence type="ECO:0000259" key="5">
    <source>
        <dbReference type="PROSITE" id="PS50200"/>
    </source>
</evidence>
<dbReference type="EMBL" id="AFYH01115922">
    <property type="status" value="NOT_ANNOTATED_CDS"/>
    <property type="molecule type" value="Genomic_DNA"/>
</dbReference>
<dbReference type="SUPFAM" id="SSF48366">
    <property type="entry name" value="Ras GEF"/>
    <property type="match status" value="1"/>
</dbReference>
<dbReference type="Gene3D" id="3.10.20.90">
    <property type="entry name" value="Phosphatidylinositol 3-kinase Catalytic Subunit, Chain A, domain 1"/>
    <property type="match status" value="1"/>
</dbReference>
<evidence type="ECO:0000313" key="8">
    <source>
        <dbReference type="Proteomes" id="UP000008672"/>
    </source>
</evidence>
<dbReference type="PANTHER" id="PTHR23113:SF350">
    <property type="entry name" value="RAL GUANINE NUCLEOTIDE DISSOCIATION STIMULATOR-LIKE 2 ISOFORM X1"/>
    <property type="match status" value="1"/>
</dbReference>
<feature type="region of interest" description="Disordered" evidence="3">
    <location>
        <begin position="77"/>
        <end position="103"/>
    </location>
</feature>
<proteinExistence type="predicted"/>
<dbReference type="InterPro" id="IPR023578">
    <property type="entry name" value="Ras_GEF_dom_sf"/>
</dbReference>